<organism evidence="9 10">
    <name type="scientific">Paenibacillus solisilvae</name>
    <dbReference type="NCBI Taxonomy" id="2486751"/>
    <lineage>
        <taxon>Bacteria</taxon>
        <taxon>Bacillati</taxon>
        <taxon>Bacillota</taxon>
        <taxon>Bacilli</taxon>
        <taxon>Bacillales</taxon>
        <taxon>Paenibacillaceae</taxon>
        <taxon>Paenibacillus</taxon>
    </lineage>
</organism>
<dbReference type="EMBL" id="JBHSOW010000068">
    <property type="protein sequence ID" value="MFC5651115.1"/>
    <property type="molecule type" value="Genomic_DNA"/>
</dbReference>
<evidence type="ECO:0000256" key="4">
    <source>
        <dbReference type="ARBA" id="ARBA00022597"/>
    </source>
</evidence>
<keyword evidence="6" id="KW-0598">Phosphotransferase system</keyword>
<evidence type="ECO:0000256" key="1">
    <source>
        <dbReference type="ARBA" id="ARBA00004496"/>
    </source>
</evidence>
<comment type="caution">
    <text evidence="9">The sequence shown here is derived from an EMBL/GenBank/DDBJ whole genome shotgun (WGS) entry which is preliminary data.</text>
</comment>
<evidence type="ECO:0000256" key="2">
    <source>
        <dbReference type="ARBA" id="ARBA00022448"/>
    </source>
</evidence>
<evidence type="ECO:0000313" key="9">
    <source>
        <dbReference type="EMBL" id="MFC5651115.1"/>
    </source>
</evidence>
<reference evidence="10" key="1">
    <citation type="journal article" date="2019" name="Int. J. Syst. Evol. Microbiol.">
        <title>The Global Catalogue of Microorganisms (GCM) 10K type strain sequencing project: providing services to taxonomists for standard genome sequencing and annotation.</title>
        <authorList>
            <consortium name="The Broad Institute Genomics Platform"/>
            <consortium name="The Broad Institute Genome Sequencing Center for Infectious Disease"/>
            <person name="Wu L."/>
            <person name="Ma J."/>
        </authorList>
    </citation>
    <scope>NUCLEOTIDE SEQUENCE [LARGE SCALE GENOMIC DNA]</scope>
    <source>
        <strain evidence="10">CGMCC 1.3240</strain>
    </source>
</reference>
<keyword evidence="3" id="KW-0963">Cytoplasm</keyword>
<evidence type="ECO:0000256" key="5">
    <source>
        <dbReference type="ARBA" id="ARBA00022679"/>
    </source>
</evidence>
<evidence type="ECO:0000256" key="7">
    <source>
        <dbReference type="ARBA" id="ARBA00022777"/>
    </source>
</evidence>
<keyword evidence="7" id="KW-0418">Kinase</keyword>
<dbReference type="PANTHER" id="PTHR33799">
    <property type="entry name" value="PTS PERMEASE-RELATED-RELATED"/>
    <property type="match status" value="1"/>
</dbReference>
<dbReference type="PANTHER" id="PTHR33799:SF1">
    <property type="entry name" value="PTS SYSTEM MANNOSE-SPECIFIC EIIAB COMPONENT-RELATED"/>
    <property type="match status" value="1"/>
</dbReference>
<evidence type="ECO:0000259" key="8">
    <source>
        <dbReference type="PROSITE" id="PS51096"/>
    </source>
</evidence>
<dbReference type="PROSITE" id="PS51096">
    <property type="entry name" value="PTS_EIIA_TYPE_4"/>
    <property type="match status" value="1"/>
</dbReference>
<dbReference type="SUPFAM" id="SSF53062">
    <property type="entry name" value="PTS system fructose IIA component-like"/>
    <property type="match status" value="1"/>
</dbReference>
<keyword evidence="4 9" id="KW-0762">Sugar transport</keyword>
<evidence type="ECO:0000256" key="6">
    <source>
        <dbReference type="ARBA" id="ARBA00022683"/>
    </source>
</evidence>
<dbReference type="Pfam" id="PF03610">
    <property type="entry name" value="EIIA-man"/>
    <property type="match status" value="1"/>
</dbReference>
<evidence type="ECO:0000313" key="10">
    <source>
        <dbReference type="Proteomes" id="UP001596047"/>
    </source>
</evidence>
<name>A0ABW0W421_9BACL</name>
<comment type="subcellular location">
    <subcellularLocation>
        <location evidence="1">Cytoplasm</location>
    </subcellularLocation>
</comment>
<keyword evidence="10" id="KW-1185">Reference proteome</keyword>
<keyword evidence="5" id="KW-0808">Transferase</keyword>
<dbReference type="RefSeq" id="WP_379189711.1">
    <property type="nucleotide sequence ID" value="NZ_JBHSOW010000068.1"/>
</dbReference>
<dbReference type="Proteomes" id="UP001596047">
    <property type="component" value="Unassembled WGS sequence"/>
</dbReference>
<protein>
    <submittedName>
        <fullName evidence="9">PTS sugar transporter subunit IIA</fullName>
    </submittedName>
</protein>
<dbReference type="CDD" id="cd00006">
    <property type="entry name" value="PTS_IIA_man"/>
    <property type="match status" value="1"/>
</dbReference>
<feature type="domain" description="PTS EIIA type-4" evidence="8">
    <location>
        <begin position="1"/>
        <end position="125"/>
    </location>
</feature>
<dbReference type="InterPro" id="IPR051471">
    <property type="entry name" value="Bacterial_PTS_sugar_comp"/>
</dbReference>
<proteinExistence type="predicted"/>
<dbReference type="InterPro" id="IPR004701">
    <property type="entry name" value="PTS_EIIA_man-typ"/>
</dbReference>
<dbReference type="Gene3D" id="3.40.50.510">
    <property type="entry name" value="Phosphotransferase system, mannose-type IIA component"/>
    <property type="match status" value="1"/>
</dbReference>
<gene>
    <name evidence="9" type="ORF">ACFPYJ_18775</name>
</gene>
<accession>A0ABW0W421</accession>
<dbReference type="InterPro" id="IPR036662">
    <property type="entry name" value="PTS_EIIA_man-typ_sf"/>
</dbReference>
<dbReference type="InterPro" id="IPR033887">
    <property type="entry name" value="PTS_IIA_man"/>
</dbReference>
<keyword evidence="2" id="KW-0813">Transport</keyword>
<evidence type="ECO:0000256" key="3">
    <source>
        <dbReference type="ARBA" id="ARBA00022490"/>
    </source>
</evidence>
<sequence length="137" mass="14244">MKGIIIVTHGKLSEFMLESASMFVTNTEAVLPISFVPGQGVEDLIVSIREALTRFTSGDGVLALVDLPGGSPARAAGTVLSESSELLEVVSGVNLPMLVEVLMLRESMSLPELAEYAVASGNDGIVNVGKVLRGGDS</sequence>